<name>A0A9P4PRX0_9PLEO</name>
<accession>A0A9P4PRX0</accession>
<protein>
    <submittedName>
        <fullName evidence="2">Uncharacterized protein</fullName>
    </submittedName>
</protein>
<evidence type="ECO:0000313" key="2">
    <source>
        <dbReference type="EMBL" id="KAF2449296.1"/>
    </source>
</evidence>
<proteinExistence type="predicted"/>
<reference evidence="2" key="1">
    <citation type="journal article" date="2020" name="Stud. Mycol.">
        <title>101 Dothideomycetes genomes: a test case for predicting lifestyles and emergence of pathogens.</title>
        <authorList>
            <person name="Haridas S."/>
            <person name="Albert R."/>
            <person name="Binder M."/>
            <person name="Bloem J."/>
            <person name="Labutti K."/>
            <person name="Salamov A."/>
            <person name="Andreopoulos B."/>
            <person name="Baker S."/>
            <person name="Barry K."/>
            <person name="Bills G."/>
            <person name="Bluhm B."/>
            <person name="Cannon C."/>
            <person name="Castanera R."/>
            <person name="Culley D."/>
            <person name="Daum C."/>
            <person name="Ezra D."/>
            <person name="Gonzalez J."/>
            <person name="Henrissat B."/>
            <person name="Kuo A."/>
            <person name="Liang C."/>
            <person name="Lipzen A."/>
            <person name="Lutzoni F."/>
            <person name="Magnuson J."/>
            <person name="Mondo S."/>
            <person name="Nolan M."/>
            <person name="Ohm R."/>
            <person name="Pangilinan J."/>
            <person name="Park H.-J."/>
            <person name="Ramirez L."/>
            <person name="Alfaro M."/>
            <person name="Sun H."/>
            <person name="Tritt A."/>
            <person name="Yoshinaga Y."/>
            <person name="Zwiers L.-H."/>
            <person name="Turgeon B."/>
            <person name="Goodwin S."/>
            <person name="Spatafora J."/>
            <person name="Crous P."/>
            <person name="Grigoriev I."/>
        </authorList>
    </citation>
    <scope>NUCLEOTIDE SEQUENCE</scope>
    <source>
        <strain evidence="2">CBS 690.94</strain>
    </source>
</reference>
<organism evidence="2 3">
    <name type="scientific">Karstenula rhodostoma CBS 690.94</name>
    <dbReference type="NCBI Taxonomy" id="1392251"/>
    <lineage>
        <taxon>Eukaryota</taxon>
        <taxon>Fungi</taxon>
        <taxon>Dikarya</taxon>
        <taxon>Ascomycota</taxon>
        <taxon>Pezizomycotina</taxon>
        <taxon>Dothideomycetes</taxon>
        <taxon>Pleosporomycetidae</taxon>
        <taxon>Pleosporales</taxon>
        <taxon>Massarineae</taxon>
        <taxon>Didymosphaeriaceae</taxon>
        <taxon>Karstenula</taxon>
    </lineage>
</organism>
<gene>
    <name evidence="2" type="ORF">P171DRAFT_189797</name>
</gene>
<comment type="caution">
    <text evidence="2">The sequence shown here is derived from an EMBL/GenBank/DDBJ whole genome shotgun (WGS) entry which is preliminary data.</text>
</comment>
<dbReference type="EMBL" id="MU001494">
    <property type="protein sequence ID" value="KAF2449296.1"/>
    <property type="molecule type" value="Genomic_DNA"/>
</dbReference>
<dbReference type="AlphaFoldDB" id="A0A9P4PRX0"/>
<sequence length="185" mass="20563">MEMVGLAGAHHPYTVARMVTGPLQGDDQVNAAATSRALHTQCGALSTPQAMRRGVCIRLRSPHVRWRLGCACFGCRSGIVLVALEQVGGGCRHATRSPQHSKGDGRRRRELALFCLWCYLLSWLPAHIYRWSRWLSAHRYRGVLLQIPSRQAFQSAPPGIHCPHGRDVRAEPKLPESGNTRARDV</sequence>
<keyword evidence="3" id="KW-1185">Reference proteome</keyword>
<dbReference type="OrthoDB" id="10661187at2759"/>
<evidence type="ECO:0000313" key="3">
    <source>
        <dbReference type="Proteomes" id="UP000799764"/>
    </source>
</evidence>
<feature type="compositionally biased region" description="Basic and acidic residues" evidence="1">
    <location>
        <begin position="164"/>
        <end position="174"/>
    </location>
</feature>
<feature type="region of interest" description="Disordered" evidence="1">
    <location>
        <begin position="164"/>
        <end position="185"/>
    </location>
</feature>
<dbReference type="Proteomes" id="UP000799764">
    <property type="component" value="Unassembled WGS sequence"/>
</dbReference>
<evidence type="ECO:0000256" key="1">
    <source>
        <dbReference type="SAM" id="MobiDB-lite"/>
    </source>
</evidence>